<protein>
    <submittedName>
        <fullName evidence="1">Uncharacterized protein</fullName>
    </submittedName>
</protein>
<dbReference type="Proteomes" id="UP000033033">
    <property type="component" value="Chromosome"/>
</dbReference>
<dbReference type="AlphaFoldDB" id="A0A0E3LN08"/>
<gene>
    <name evidence="1" type="ORF">MSBRM_0948</name>
</gene>
<dbReference type="KEGG" id="mby:MSBRM_0948"/>
<sequence>MRNTPDLRWLDLKKTLQNVDRKELINIIQDLYRYSEENRRYLLARSIDTNAEPGILEAYREVIKNEFSQKGARDAQVLGCKKSN</sequence>
<organism evidence="1 2">
    <name type="scientific">Methanosarcina barkeri MS</name>
    <dbReference type="NCBI Taxonomy" id="1434108"/>
    <lineage>
        <taxon>Archaea</taxon>
        <taxon>Methanobacteriati</taxon>
        <taxon>Methanobacteriota</taxon>
        <taxon>Stenosarchaea group</taxon>
        <taxon>Methanomicrobia</taxon>
        <taxon>Methanosarcinales</taxon>
        <taxon>Methanosarcinaceae</taxon>
        <taxon>Methanosarcina</taxon>
    </lineage>
</organism>
<proteinExistence type="predicted"/>
<accession>A0A0E3LN08</accession>
<dbReference type="RefSeq" id="WP_052712708.1">
    <property type="nucleotide sequence ID" value="NZ_CP009528.1"/>
</dbReference>
<keyword evidence="2" id="KW-1185">Reference proteome</keyword>
<evidence type="ECO:0000313" key="1">
    <source>
        <dbReference type="EMBL" id="AKB53946.1"/>
    </source>
</evidence>
<dbReference type="EMBL" id="CP009528">
    <property type="protein sequence ID" value="AKB53946.1"/>
    <property type="molecule type" value="Genomic_DNA"/>
</dbReference>
<evidence type="ECO:0000313" key="2">
    <source>
        <dbReference type="Proteomes" id="UP000033033"/>
    </source>
</evidence>
<name>A0A0E3LN08_METBA</name>
<dbReference type="PATRIC" id="fig|1434108.4.peg.1151"/>
<dbReference type="HOGENOM" id="CLU_2519732_0_0_2"/>
<reference evidence="1 2" key="1">
    <citation type="submission" date="2014-07" db="EMBL/GenBank/DDBJ databases">
        <title>Methanogenic archaea and the global carbon cycle.</title>
        <authorList>
            <person name="Henriksen J.R."/>
            <person name="Luke J."/>
            <person name="Reinhart S."/>
            <person name="Benedict M.N."/>
            <person name="Youngblut N.D."/>
            <person name="Metcalf M.E."/>
            <person name="Whitaker R.J."/>
            <person name="Metcalf W.W."/>
        </authorList>
    </citation>
    <scope>NUCLEOTIDE SEQUENCE [LARGE SCALE GENOMIC DNA]</scope>
    <source>
        <strain evidence="1 2">MS</strain>
    </source>
</reference>
<dbReference type="GeneID" id="25418177"/>